<evidence type="ECO:0000256" key="6">
    <source>
        <dbReference type="ARBA" id="ARBA00022801"/>
    </source>
</evidence>
<keyword evidence="11" id="KW-1185">Reference proteome</keyword>
<keyword evidence="6" id="KW-0378">Hydrolase</keyword>
<comment type="caution">
    <text evidence="10">The sequence shown here is derived from an EMBL/GenBank/DDBJ whole genome shotgun (WGS) entry which is preliminary data.</text>
</comment>
<evidence type="ECO:0000256" key="2">
    <source>
        <dbReference type="ARBA" id="ARBA00004123"/>
    </source>
</evidence>
<comment type="subcellular location">
    <subcellularLocation>
        <location evidence="2">Nucleus</location>
    </subcellularLocation>
</comment>
<dbReference type="EMBL" id="JALLBG020000247">
    <property type="protein sequence ID" value="KAL3757945.1"/>
    <property type="molecule type" value="Genomic_DNA"/>
</dbReference>
<accession>A0ABD3M1T1</accession>
<evidence type="ECO:0000256" key="4">
    <source>
        <dbReference type="ARBA" id="ARBA00022722"/>
    </source>
</evidence>
<evidence type="ECO:0000256" key="5">
    <source>
        <dbReference type="ARBA" id="ARBA00022723"/>
    </source>
</evidence>
<dbReference type="Proteomes" id="UP001530293">
    <property type="component" value="Unassembled WGS sequence"/>
</dbReference>
<dbReference type="PANTHER" id="PTHR22930:SF85">
    <property type="entry name" value="GH03217P-RELATED"/>
    <property type="match status" value="1"/>
</dbReference>
<keyword evidence="4" id="KW-0540">Nuclease</keyword>
<keyword evidence="7" id="KW-0539">Nucleus</keyword>
<feature type="region of interest" description="Disordered" evidence="8">
    <location>
        <begin position="244"/>
        <end position="300"/>
    </location>
</feature>
<evidence type="ECO:0000256" key="1">
    <source>
        <dbReference type="ARBA" id="ARBA00001968"/>
    </source>
</evidence>
<organism evidence="10 11">
    <name type="scientific">Discostella pseudostelligera</name>
    <dbReference type="NCBI Taxonomy" id="259834"/>
    <lineage>
        <taxon>Eukaryota</taxon>
        <taxon>Sar</taxon>
        <taxon>Stramenopiles</taxon>
        <taxon>Ochrophyta</taxon>
        <taxon>Bacillariophyta</taxon>
        <taxon>Coscinodiscophyceae</taxon>
        <taxon>Thalassiosirophycidae</taxon>
        <taxon>Stephanodiscales</taxon>
        <taxon>Stephanodiscaceae</taxon>
        <taxon>Discostella</taxon>
    </lineage>
</organism>
<dbReference type="GO" id="GO:0046872">
    <property type="term" value="F:metal ion binding"/>
    <property type="evidence" value="ECO:0007669"/>
    <property type="project" value="UniProtKB-KW"/>
</dbReference>
<name>A0ABD3M1T1_9STRA</name>
<feature type="compositionally biased region" description="Basic and acidic residues" evidence="8">
    <location>
        <begin position="256"/>
        <end position="285"/>
    </location>
</feature>
<dbReference type="PANTHER" id="PTHR22930">
    <property type="match status" value="1"/>
</dbReference>
<comment type="similarity">
    <text evidence="3">Belongs to the HARBI1 family.</text>
</comment>
<dbReference type="GO" id="GO:0004518">
    <property type="term" value="F:nuclease activity"/>
    <property type="evidence" value="ECO:0007669"/>
    <property type="project" value="UniProtKB-KW"/>
</dbReference>
<proteinExistence type="inferred from homology"/>
<comment type="cofactor">
    <cofactor evidence="1">
        <name>a divalent metal cation</name>
        <dbReference type="ChEBI" id="CHEBI:60240"/>
    </cofactor>
</comment>
<reference evidence="10 11" key="1">
    <citation type="submission" date="2024-10" db="EMBL/GenBank/DDBJ databases">
        <title>Updated reference genomes for cyclostephanoid diatoms.</title>
        <authorList>
            <person name="Roberts W.R."/>
            <person name="Alverson A.J."/>
        </authorList>
    </citation>
    <scope>NUCLEOTIDE SEQUENCE [LARGE SCALE GENOMIC DNA]</scope>
    <source>
        <strain evidence="10 11">AJA232-27</strain>
    </source>
</reference>
<evidence type="ECO:0000259" key="9">
    <source>
        <dbReference type="Pfam" id="PF13359"/>
    </source>
</evidence>
<evidence type="ECO:0000256" key="8">
    <source>
        <dbReference type="SAM" id="MobiDB-lite"/>
    </source>
</evidence>
<evidence type="ECO:0000313" key="10">
    <source>
        <dbReference type="EMBL" id="KAL3757945.1"/>
    </source>
</evidence>
<dbReference type="Pfam" id="PF13359">
    <property type="entry name" value="DDE_Tnp_4"/>
    <property type="match status" value="1"/>
</dbReference>
<dbReference type="GO" id="GO:0016787">
    <property type="term" value="F:hydrolase activity"/>
    <property type="evidence" value="ECO:0007669"/>
    <property type="project" value="UniProtKB-KW"/>
</dbReference>
<sequence length="300" mass="34055">MGKYGISHTEMLESVWQVTEATNNLPEFAIRYPDSVEEQRKIARGFEKVSTVGFDNCAGAIDGILIWIHKPSAAQAKDAGDVCQSKFLCGRKGKFGLNCQAVSDVRGLMKDGHVLFGDNAYLNTQYMATPYANVHGNEKEKSKDDYNFYHSQLRIRVECAFGMLVQRWGLLRMVMPKKLSLTRIVAIVNTLARLHNYCISEADRNNGREDLETLPLDLQYMMEDDCGYIEMTGTNHEVPVPIELINSGDQSPGIEDSERRNHQRANPEHSLPRKKLHDIVRDSSYHRPVPNQRGGYTYKE</sequence>
<dbReference type="InterPro" id="IPR027806">
    <property type="entry name" value="HARBI1_dom"/>
</dbReference>
<protein>
    <recommendedName>
        <fullName evidence="9">DDE Tnp4 domain-containing protein</fullName>
    </recommendedName>
</protein>
<dbReference type="InterPro" id="IPR045249">
    <property type="entry name" value="HARBI1-like"/>
</dbReference>
<gene>
    <name evidence="10" type="ORF">ACHAWU_002865</name>
</gene>
<dbReference type="GO" id="GO:0005634">
    <property type="term" value="C:nucleus"/>
    <property type="evidence" value="ECO:0007669"/>
    <property type="project" value="UniProtKB-SubCell"/>
</dbReference>
<evidence type="ECO:0000313" key="11">
    <source>
        <dbReference type="Proteomes" id="UP001530293"/>
    </source>
</evidence>
<keyword evidence="5" id="KW-0479">Metal-binding</keyword>
<evidence type="ECO:0000256" key="3">
    <source>
        <dbReference type="ARBA" id="ARBA00006958"/>
    </source>
</evidence>
<evidence type="ECO:0000256" key="7">
    <source>
        <dbReference type="ARBA" id="ARBA00023242"/>
    </source>
</evidence>
<dbReference type="AlphaFoldDB" id="A0ABD3M1T1"/>
<feature type="domain" description="DDE Tnp4" evidence="9">
    <location>
        <begin position="109"/>
        <end position="196"/>
    </location>
</feature>